<dbReference type="Gene3D" id="1.20.1540.10">
    <property type="entry name" value="Rhomboid-like"/>
    <property type="match status" value="1"/>
</dbReference>
<gene>
    <name evidence="6" type="ORF">SMD11_4852</name>
</gene>
<dbReference type="EMBL" id="CP021744">
    <property type="protein sequence ID" value="ARZ70445.1"/>
    <property type="molecule type" value="Genomic_DNA"/>
</dbReference>
<evidence type="ECO:0000256" key="4">
    <source>
        <dbReference type="ARBA" id="ARBA00023136"/>
    </source>
</evidence>
<dbReference type="GO" id="GO:0016020">
    <property type="term" value="C:membrane"/>
    <property type="evidence" value="ECO:0007669"/>
    <property type="project" value="UniProtKB-SubCell"/>
</dbReference>
<evidence type="ECO:0000256" key="5">
    <source>
        <dbReference type="SAM" id="Phobius"/>
    </source>
</evidence>
<proteinExistence type="predicted"/>
<dbReference type="KEGG" id="salj:SMD11_4852"/>
<feature type="transmembrane region" description="Helical" evidence="5">
    <location>
        <begin position="91"/>
        <end position="113"/>
    </location>
</feature>
<evidence type="ECO:0000256" key="3">
    <source>
        <dbReference type="ARBA" id="ARBA00022989"/>
    </source>
</evidence>
<name>A0A1Z2L827_9ACTN</name>
<accession>A0A1Z2L827</accession>
<dbReference type="AlphaFoldDB" id="A0A1Z2L827"/>
<dbReference type="Pfam" id="PF20401">
    <property type="entry name" value="Rhomboid_2"/>
    <property type="match status" value="1"/>
</dbReference>
<evidence type="ECO:0000313" key="6">
    <source>
        <dbReference type="EMBL" id="ARZ70445.1"/>
    </source>
</evidence>
<evidence type="ECO:0000313" key="7">
    <source>
        <dbReference type="Proteomes" id="UP000195755"/>
    </source>
</evidence>
<keyword evidence="3 5" id="KW-1133">Transmembrane helix</keyword>
<evidence type="ECO:0000256" key="1">
    <source>
        <dbReference type="ARBA" id="ARBA00004141"/>
    </source>
</evidence>
<dbReference type="Proteomes" id="UP000195755">
    <property type="component" value="Chromosome"/>
</dbReference>
<protein>
    <recommendedName>
        <fullName evidence="8">Peptidase S54 rhomboid domain-containing protein</fullName>
    </recommendedName>
</protein>
<evidence type="ECO:0008006" key="8">
    <source>
        <dbReference type="Google" id="ProtNLM"/>
    </source>
</evidence>
<dbReference type="OrthoDB" id="2242583at2"/>
<keyword evidence="2 5" id="KW-0812">Transmembrane</keyword>
<dbReference type="InterPro" id="IPR046862">
    <property type="entry name" value="Rhomboid_2"/>
</dbReference>
<organism evidence="6 7">
    <name type="scientific">Streptomyces albireticuli</name>
    <dbReference type="NCBI Taxonomy" id="1940"/>
    <lineage>
        <taxon>Bacteria</taxon>
        <taxon>Bacillati</taxon>
        <taxon>Actinomycetota</taxon>
        <taxon>Actinomycetes</taxon>
        <taxon>Kitasatosporales</taxon>
        <taxon>Streptomycetaceae</taxon>
        <taxon>Streptomyces</taxon>
    </lineage>
</organism>
<keyword evidence="4 5" id="KW-0472">Membrane</keyword>
<comment type="subcellular location">
    <subcellularLocation>
        <location evidence="1">Membrane</location>
        <topology evidence="1">Multi-pass membrane protein</topology>
    </subcellularLocation>
</comment>
<dbReference type="InterPro" id="IPR035952">
    <property type="entry name" value="Rhomboid-like_sf"/>
</dbReference>
<sequence>MTTAPTTARLVRLAPAYVGTVLAGSYATHRLLPPAARERLLRRCSTNAGNLDGGRWDTLATSALLTEGPLELPYALLLLAVLGYAEYAYGAWWAAGVFVCGHVGASLLVYAGLRAVRAGARTRSATDVGPSYGHQAVLGALGASLPRGAARNSACAALLAFGVRPLLRGRPTFTDVGHLTALGLGLGLGAALGARRARAA</sequence>
<evidence type="ECO:0000256" key="2">
    <source>
        <dbReference type="ARBA" id="ARBA00022692"/>
    </source>
</evidence>
<dbReference type="SUPFAM" id="SSF144091">
    <property type="entry name" value="Rhomboid-like"/>
    <property type="match status" value="1"/>
</dbReference>
<reference evidence="6 7" key="1">
    <citation type="submission" date="2017-06" db="EMBL/GenBank/DDBJ databases">
        <title>Streptomyces albireticuli Genome sequencing and assembly.</title>
        <authorList>
            <person name="Wang Y."/>
            <person name="Du B."/>
            <person name="Ding Y."/>
            <person name="Liu H."/>
            <person name="Hou Q."/>
            <person name="Liu K."/>
            <person name="Yao L."/>
            <person name="Wang C."/>
        </authorList>
    </citation>
    <scope>NUCLEOTIDE SEQUENCE [LARGE SCALE GENOMIC DNA]</scope>
    <source>
        <strain evidence="6 7">MDJK11</strain>
    </source>
</reference>
<dbReference type="RefSeq" id="WP_087928391.1">
    <property type="nucleotide sequence ID" value="NZ_CP021744.1"/>
</dbReference>